<name>A0A2N9L2E3_9BACT</name>
<protein>
    <submittedName>
        <fullName evidence="3">Uncharacterized protein</fullName>
    </submittedName>
</protein>
<feature type="transmembrane region" description="Helical" evidence="2">
    <location>
        <begin position="63"/>
        <end position="82"/>
    </location>
</feature>
<keyword evidence="2" id="KW-0472">Membrane</keyword>
<reference evidence="4" key="1">
    <citation type="submission" date="2018-02" db="EMBL/GenBank/DDBJ databases">
        <authorList>
            <person name="Hausmann B."/>
        </authorList>
    </citation>
    <scope>NUCLEOTIDE SEQUENCE [LARGE SCALE GENOMIC DNA]</scope>
    <source>
        <strain evidence="4">Peat soil MAG SbA5</strain>
    </source>
</reference>
<dbReference type="EMBL" id="OKRB01000002">
    <property type="protein sequence ID" value="SPE17496.1"/>
    <property type="molecule type" value="Genomic_DNA"/>
</dbReference>
<evidence type="ECO:0000313" key="4">
    <source>
        <dbReference type="Proteomes" id="UP000239735"/>
    </source>
</evidence>
<proteinExistence type="predicted"/>
<sequence length="266" mass="28755">MEGAERVTARAQPDGMTSEHGLLRSRSACHLVITLRAAEMTKSYPRAPCPRLHPIPCRKGNPILMRTAILTIVLTAAAALTAGCHTNTVDTFAFKSALNTYYASHPDCLWNQPVKFPAQADSSDESQTKGFDALTDAGLMNRTPGEKQRFLIGSKRVNNYDLSDKGRSARVADPAEPGYGNFCLGTPQIKSIESYVPGNDSSASQYSVIYRYAVPPPSWANTSEMKTAFPLVARDSDGQEATATLAKSSNGWQVQNVSQPTQPSGQ</sequence>
<evidence type="ECO:0000313" key="3">
    <source>
        <dbReference type="EMBL" id="SPE17496.1"/>
    </source>
</evidence>
<keyword evidence="2" id="KW-1133">Transmembrane helix</keyword>
<organism evidence="3 4">
    <name type="scientific">Candidatus Sulfuritelmatomonas gaucii</name>
    <dbReference type="NCBI Taxonomy" id="2043161"/>
    <lineage>
        <taxon>Bacteria</taxon>
        <taxon>Pseudomonadati</taxon>
        <taxon>Acidobacteriota</taxon>
        <taxon>Terriglobia</taxon>
        <taxon>Terriglobales</taxon>
        <taxon>Acidobacteriaceae</taxon>
        <taxon>Candidatus Sulfuritelmatomonas</taxon>
    </lineage>
</organism>
<accession>A0A2N9L2E3</accession>
<evidence type="ECO:0000256" key="2">
    <source>
        <dbReference type="SAM" id="Phobius"/>
    </source>
</evidence>
<gene>
    <name evidence="3" type="ORF">SBA5_100094</name>
</gene>
<evidence type="ECO:0000256" key="1">
    <source>
        <dbReference type="SAM" id="MobiDB-lite"/>
    </source>
</evidence>
<feature type="region of interest" description="Disordered" evidence="1">
    <location>
        <begin position="240"/>
        <end position="266"/>
    </location>
</feature>
<dbReference type="Proteomes" id="UP000239735">
    <property type="component" value="Unassembled WGS sequence"/>
</dbReference>
<keyword evidence="2" id="KW-0812">Transmembrane</keyword>
<dbReference type="AlphaFoldDB" id="A0A2N9L2E3"/>